<evidence type="ECO:0000256" key="1">
    <source>
        <dbReference type="SAM" id="MobiDB-lite"/>
    </source>
</evidence>
<dbReference type="Proteomes" id="UP000638313">
    <property type="component" value="Unassembled WGS sequence"/>
</dbReference>
<reference evidence="2" key="1">
    <citation type="journal article" date="2014" name="Int. J. Syst. Evol. Microbiol.">
        <title>Complete genome sequence of Corynebacterium casei LMG S-19264T (=DSM 44701T), isolated from a smear-ripened cheese.</title>
        <authorList>
            <consortium name="US DOE Joint Genome Institute (JGI-PGF)"/>
            <person name="Walter F."/>
            <person name="Albersmeier A."/>
            <person name="Kalinowski J."/>
            <person name="Ruckert C."/>
        </authorList>
    </citation>
    <scope>NUCLEOTIDE SEQUENCE</scope>
    <source>
        <strain evidence="2">JCM 4059</strain>
    </source>
</reference>
<dbReference type="EMBL" id="BNBD01000008">
    <property type="protein sequence ID" value="GHF55875.1"/>
    <property type="molecule type" value="Genomic_DNA"/>
</dbReference>
<sequence length="52" mass="6228">MAAERLDQIRCGGMMRTTEPNEHELTEEEILDLLDDDRDADWDDEEAYEWVR</sequence>
<name>A0A919B4M1_9ACTN</name>
<feature type="region of interest" description="Disordered" evidence="1">
    <location>
        <begin position="1"/>
        <end position="23"/>
    </location>
</feature>
<accession>A0A919B4M1</accession>
<reference evidence="2" key="2">
    <citation type="submission" date="2020-09" db="EMBL/GenBank/DDBJ databases">
        <authorList>
            <person name="Sun Q."/>
            <person name="Ohkuma M."/>
        </authorList>
    </citation>
    <scope>NUCLEOTIDE SEQUENCE</scope>
    <source>
        <strain evidence="2">JCM 4059</strain>
    </source>
</reference>
<organism evidence="2 3">
    <name type="scientific">Streptomyces mashuensis</name>
    <dbReference type="NCBI Taxonomy" id="33904"/>
    <lineage>
        <taxon>Bacteria</taxon>
        <taxon>Bacillati</taxon>
        <taxon>Actinomycetota</taxon>
        <taxon>Actinomycetes</taxon>
        <taxon>Kitasatosporales</taxon>
        <taxon>Streptomycetaceae</taxon>
        <taxon>Streptomyces</taxon>
    </lineage>
</organism>
<comment type="caution">
    <text evidence="2">The sequence shown here is derived from an EMBL/GenBank/DDBJ whole genome shotgun (WGS) entry which is preliminary data.</text>
</comment>
<dbReference type="AlphaFoldDB" id="A0A919B4M1"/>
<evidence type="ECO:0000313" key="2">
    <source>
        <dbReference type="EMBL" id="GHF55875.1"/>
    </source>
</evidence>
<evidence type="ECO:0000313" key="3">
    <source>
        <dbReference type="Proteomes" id="UP000638313"/>
    </source>
</evidence>
<gene>
    <name evidence="2" type="ORF">GCM10010218_41800</name>
</gene>
<keyword evidence="3" id="KW-1185">Reference proteome</keyword>
<protein>
    <submittedName>
        <fullName evidence="2">Uncharacterized protein</fullName>
    </submittedName>
</protein>
<proteinExistence type="predicted"/>